<protein>
    <submittedName>
        <fullName evidence="2">ThuA domain-containing protein</fullName>
    </submittedName>
</protein>
<dbReference type="PANTHER" id="PTHR40469:SF2">
    <property type="entry name" value="GALACTOSE-BINDING DOMAIN-LIKE SUPERFAMILY PROTEIN"/>
    <property type="match status" value="1"/>
</dbReference>
<reference evidence="3" key="1">
    <citation type="submission" date="2018-11" db="EMBL/GenBank/DDBJ databases">
        <title>Complete genome sequence of Paenibacillus sp. ML311-T8.</title>
        <authorList>
            <person name="Nam Y.-D."/>
            <person name="Kang J."/>
            <person name="Chung W.-H."/>
            <person name="Park Y.S."/>
        </authorList>
    </citation>
    <scope>NUCLEOTIDE SEQUENCE [LARGE SCALE GENOMIC DNA]</scope>
    <source>
        <strain evidence="3">ML311-T8</strain>
    </source>
</reference>
<dbReference type="InterPro" id="IPR029010">
    <property type="entry name" value="ThuA-like"/>
</dbReference>
<evidence type="ECO:0000259" key="1">
    <source>
        <dbReference type="Pfam" id="PF06283"/>
    </source>
</evidence>
<dbReference type="Gene3D" id="3.40.50.880">
    <property type="match status" value="1"/>
</dbReference>
<dbReference type="OrthoDB" id="9816308at2"/>
<evidence type="ECO:0000313" key="2">
    <source>
        <dbReference type="EMBL" id="QGQ95511.1"/>
    </source>
</evidence>
<dbReference type="KEGG" id="ppsc:EHS13_11785"/>
<sequence length="210" mass="24028">MNQKKAILLGDYTNPPYHPLDAIEHELVEILKDQIKVVATEDYDILQADNLNKINLCISYTDCWNKQVTSGQAAGLLSYVSGGGGLLVLHTGISLQNKYELLQMMGAKFIGHPPFQELNFEIAPAAEHEILDGFEPFTVKDEPYQFEFDPFTEKMVLFEYTYENQRWPAAWVHEYGLGRIVYLMPGHTVAAFQNPIYRRIIQNSAKWLTQ</sequence>
<dbReference type="RefSeq" id="WP_155700548.1">
    <property type="nucleotide sequence ID" value="NZ_CP034235.1"/>
</dbReference>
<accession>A0A6B8RGC6</accession>
<dbReference type="EMBL" id="CP034235">
    <property type="protein sequence ID" value="QGQ95511.1"/>
    <property type="molecule type" value="Genomic_DNA"/>
</dbReference>
<proteinExistence type="predicted"/>
<gene>
    <name evidence="2" type="ORF">EHS13_11785</name>
</gene>
<organism evidence="2 3">
    <name type="scientific">Paenibacillus psychroresistens</name>
    <dbReference type="NCBI Taxonomy" id="1778678"/>
    <lineage>
        <taxon>Bacteria</taxon>
        <taxon>Bacillati</taxon>
        <taxon>Bacillota</taxon>
        <taxon>Bacilli</taxon>
        <taxon>Bacillales</taxon>
        <taxon>Paenibacillaceae</taxon>
        <taxon>Paenibacillus</taxon>
    </lineage>
</organism>
<keyword evidence="3" id="KW-1185">Reference proteome</keyword>
<evidence type="ECO:0000313" key="3">
    <source>
        <dbReference type="Proteomes" id="UP000426246"/>
    </source>
</evidence>
<dbReference type="SUPFAM" id="SSF52317">
    <property type="entry name" value="Class I glutamine amidotransferase-like"/>
    <property type="match status" value="1"/>
</dbReference>
<dbReference type="Pfam" id="PF06283">
    <property type="entry name" value="ThuA"/>
    <property type="match status" value="1"/>
</dbReference>
<feature type="domain" description="ThuA-like" evidence="1">
    <location>
        <begin position="31"/>
        <end position="207"/>
    </location>
</feature>
<dbReference type="Proteomes" id="UP000426246">
    <property type="component" value="Chromosome"/>
</dbReference>
<dbReference type="InterPro" id="IPR029062">
    <property type="entry name" value="Class_I_gatase-like"/>
</dbReference>
<name>A0A6B8RGC6_9BACL</name>
<dbReference type="PANTHER" id="PTHR40469">
    <property type="entry name" value="SECRETED GLYCOSYL HYDROLASE"/>
    <property type="match status" value="1"/>
</dbReference>
<dbReference type="AlphaFoldDB" id="A0A6B8RGC6"/>